<proteinExistence type="predicted"/>
<dbReference type="EMBL" id="KN826400">
    <property type="protein sequence ID" value="KIK79020.1"/>
    <property type="molecule type" value="Genomic_DNA"/>
</dbReference>
<dbReference type="HOGENOM" id="CLU_2210830_0_0_1"/>
<organism evidence="2 3">
    <name type="scientific">Paxillus rubicundulus Ve08.2h10</name>
    <dbReference type="NCBI Taxonomy" id="930991"/>
    <lineage>
        <taxon>Eukaryota</taxon>
        <taxon>Fungi</taxon>
        <taxon>Dikarya</taxon>
        <taxon>Basidiomycota</taxon>
        <taxon>Agaricomycotina</taxon>
        <taxon>Agaricomycetes</taxon>
        <taxon>Agaricomycetidae</taxon>
        <taxon>Boletales</taxon>
        <taxon>Paxilineae</taxon>
        <taxon>Paxillaceae</taxon>
        <taxon>Paxillus</taxon>
    </lineage>
</organism>
<evidence type="ECO:0000313" key="3">
    <source>
        <dbReference type="Proteomes" id="UP000054538"/>
    </source>
</evidence>
<dbReference type="Proteomes" id="UP000054538">
    <property type="component" value="Unassembled WGS sequence"/>
</dbReference>
<sequence>MDAADAQRGSEDDLMQTENSLAESMSGADKATSSSVDDVDMTSPVASPPSLAARPTAVIPLQPGSPSAPSPCWHTHAMGPMPPPPRLQGICHLPPIPMAPRRALDTIPIPPVLASDLPPLPEVP</sequence>
<reference evidence="3" key="2">
    <citation type="submission" date="2015-01" db="EMBL/GenBank/DDBJ databases">
        <title>Evolutionary Origins and Diversification of the Mycorrhizal Mutualists.</title>
        <authorList>
            <consortium name="DOE Joint Genome Institute"/>
            <consortium name="Mycorrhizal Genomics Consortium"/>
            <person name="Kohler A."/>
            <person name="Kuo A."/>
            <person name="Nagy L.G."/>
            <person name="Floudas D."/>
            <person name="Copeland A."/>
            <person name="Barry K.W."/>
            <person name="Cichocki N."/>
            <person name="Veneault-Fourrey C."/>
            <person name="LaButti K."/>
            <person name="Lindquist E.A."/>
            <person name="Lipzen A."/>
            <person name="Lundell T."/>
            <person name="Morin E."/>
            <person name="Murat C."/>
            <person name="Riley R."/>
            <person name="Ohm R."/>
            <person name="Sun H."/>
            <person name="Tunlid A."/>
            <person name="Henrissat B."/>
            <person name="Grigoriev I.V."/>
            <person name="Hibbett D.S."/>
            <person name="Martin F."/>
        </authorList>
    </citation>
    <scope>NUCLEOTIDE SEQUENCE [LARGE SCALE GENOMIC DNA]</scope>
    <source>
        <strain evidence="3">Ve08.2h10</strain>
    </source>
</reference>
<evidence type="ECO:0000313" key="2">
    <source>
        <dbReference type="EMBL" id="KIK79020.1"/>
    </source>
</evidence>
<name>A0A0D0DL56_9AGAM</name>
<accession>A0A0D0DL56</accession>
<evidence type="ECO:0000256" key="1">
    <source>
        <dbReference type="SAM" id="MobiDB-lite"/>
    </source>
</evidence>
<reference evidence="2 3" key="1">
    <citation type="submission" date="2014-04" db="EMBL/GenBank/DDBJ databases">
        <authorList>
            <consortium name="DOE Joint Genome Institute"/>
            <person name="Kuo A."/>
            <person name="Kohler A."/>
            <person name="Jargeat P."/>
            <person name="Nagy L.G."/>
            <person name="Floudas D."/>
            <person name="Copeland A."/>
            <person name="Barry K.W."/>
            <person name="Cichocki N."/>
            <person name="Veneault-Fourrey C."/>
            <person name="LaButti K."/>
            <person name="Lindquist E.A."/>
            <person name="Lipzen A."/>
            <person name="Lundell T."/>
            <person name="Morin E."/>
            <person name="Murat C."/>
            <person name="Sun H."/>
            <person name="Tunlid A."/>
            <person name="Henrissat B."/>
            <person name="Grigoriev I.V."/>
            <person name="Hibbett D.S."/>
            <person name="Martin F."/>
            <person name="Nordberg H.P."/>
            <person name="Cantor M.N."/>
            <person name="Hua S.X."/>
        </authorList>
    </citation>
    <scope>NUCLEOTIDE SEQUENCE [LARGE SCALE GENOMIC DNA]</scope>
    <source>
        <strain evidence="2 3">Ve08.2h10</strain>
    </source>
</reference>
<protein>
    <submittedName>
        <fullName evidence="2">Uncharacterized protein</fullName>
    </submittedName>
</protein>
<dbReference type="AlphaFoldDB" id="A0A0D0DL56"/>
<dbReference type="InParanoid" id="A0A0D0DL56"/>
<feature type="region of interest" description="Disordered" evidence="1">
    <location>
        <begin position="1"/>
        <end position="93"/>
    </location>
</feature>
<keyword evidence="3" id="KW-1185">Reference proteome</keyword>
<gene>
    <name evidence="2" type="ORF">PAXRUDRAFT_16549</name>
</gene>